<dbReference type="InterPro" id="IPR036890">
    <property type="entry name" value="HATPase_C_sf"/>
</dbReference>
<evidence type="ECO:0000256" key="1">
    <source>
        <dbReference type="ARBA" id="ARBA00022679"/>
    </source>
</evidence>
<dbReference type="InterPro" id="IPR050482">
    <property type="entry name" value="Sensor_HK_TwoCompSys"/>
</dbReference>
<dbReference type="GO" id="GO:0005524">
    <property type="term" value="F:ATP binding"/>
    <property type="evidence" value="ECO:0007669"/>
    <property type="project" value="UniProtKB-KW"/>
</dbReference>
<sequence>MTAALALPGVELAAPASPVMLPARPAGELVAAVRAALDNVRRHAGDGARAWILLEDEGDGVRVTVRDDGAGFDPGRLREAARAGRLGVARSMRGRIAGLGGTTSINSVPGEGAEVEFWVPRR</sequence>
<reference evidence="5 6" key="1">
    <citation type="submission" date="2023-05" db="EMBL/GenBank/DDBJ databases">
        <title>Actinoplanes sp. NEAU-A12 genome sequencing.</title>
        <authorList>
            <person name="Wang Z.-S."/>
        </authorList>
    </citation>
    <scope>NUCLEOTIDE SEQUENCE [LARGE SCALE GENOMIC DNA]</scope>
    <source>
        <strain evidence="5 6">NEAU-A12</strain>
    </source>
</reference>
<dbReference type="PANTHER" id="PTHR24421:SF61">
    <property type="entry name" value="OXYGEN SENSOR HISTIDINE KINASE NREB"/>
    <property type="match status" value="1"/>
</dbReference>
<dbReference type="PANTHER" id="PTHR24421">
    <property type="entry name" value="NITRATE/NITRITE SENSOR PROTEIN NARX-RELATED"/>
    <property type="match status" value="1"/>
</dbReference>
<dbReference type="SUPFAM" id="SSF55874">
    <property type="entry name" value="ATPase domain of HSP90 chaperone/DNA topoisomerase II/histidine kinase"/>
    <property type="match status" value="1"/>
</dbReference>
<dbReference type="Proteomes" id="UP001241758">
    <property type="component" value="Unassembled WGS sequence"/>
</dbReference>
<keyword evidence="6" id="KW-1185">Reference proteome</keyword>
<dbReference type="Pfam" id="PF02518">
    <property type="entry name" value="HATPase_c"/>
    <property type="match status" value="1"/>
</dbReference>
<keyword evidence="5" id="KW-0067">ATP-binding</keyword>
<keyword evidence="2" id="KW-0418">Kinase</keyword>
<evidence type="ECO:0000259" key="4">
    <source>
        <dbReference type="Pfam" id="PF02518"/>
    </source>
</evidence>
<accession>A0ABT6WRR7</accession>
<dbReference type="EMBL" id="JASCTH010000019">
    <property type="protein sequence ID" value="MDI6102428.1"/>
    <property type="molecule type" value="Genomic_DNA"/>
</dbReference>
<keyword evidence="5" id="KW-0547">Nucleotide-binding</keyword>
<evidence type="ECO:0000256" key="3">
    <source>
        <dbReference type="ARBA" id="ARBA00023012"/>
    </source>
</evidence>
<keyword evidence="3" id="KW-0902">Two-component regulatory system</keyword>
<evidence type="ECO:0000313" key="6">
    <source>
        <dbReference type="Proteomes" id="UP001241758"/>
    </source>
</evidence>
<dbReference type="Gene3D" id="3.30.565.10">
    <property type="entry name" value="Histidine kinase-like ATPase, C-terminal domain"/>
    <property type="match status" value="1"/>
</dbReference>
<feature type="domain" description="Histidine kinase/HSP90-like ATPase" evidence="4">
    <location>
        <begin position="29"/>
        <end position="121"/>
    </location>
</feature>
<keyword evidence="1" id="KW-0808">Transferase</keyword>
<proteinExistence type="predicted"/>
<gene>
    <name evidence="5" type="ORF">QLQ12_27795</name>
</gene>
<dbReference type="RefSeq" id="WP_282763463.1">
    <property type="nucleotide sequence ID" value="NZ_JASCTH010000019.1"/>
</dbReference>
<dbReference type="CDD" id="cd16917">
    <property type="entry name" value="HATPase_UhpB-NarQ-NarX-like"/>
    <property type="match status" value="1"/>
</dbReference>
<organism evidence="5 6">
    <name type="scientific">Actinoplanes sandaracinus</name>
    <dbReference type="NCBI Taxonomy" id="3045177"/>
    <lineage>
        <taxon>Bacteria</taxon>
        <taxon>Bacillati</taxon>
        <taxon>Actinomycetota</taxon>
        <taxon>Actinomycetes</taxon>
        <taxon>Micromonosporales</taxon>
        <taxon>Micromonosporaceae</taxon>
        <taxon>Actinoplanes</taxon>
    </lineage>
</organism>
<name>A0ABT6WRR7_9ACTN</name>
<comment type="caution">
    <text evidence="5">The sequence shown here is derived from an EMBL/GenBank/DDBJ whole genome shotgun (WGS) entry which is preliminary data.</text>
</comment>
<evidence type="ECO:0000256" key="2">
    <source>
        <dbReference type="ARBA" id="ARBA00022777"/>
    </source>
</evidence>
<evidence type="ECO:0000313" key="5">
    <source>
        <dbReference type="EMBL" id="MDI6102428.1"/>
    </source>
</evidence>
<protein>
    <submittedName>
        <fullName evidence="5">ATP-binding protein</fullName>
    </submittedName>
</protein>
<dbReference type="InterPro" id="IPR003594">
    <property type="entry name" value="HATPase_dom"/>
</dbReference>